<evidence type="ECO:0000313" key="1">
    <source>
        <dbReference type="EMBL" id="GMH06701.1"/>
    </source>
</evidence>
<accession>A0AAD3S986</accession>
<dbReference type="Proteomes" id="UP001279734">
    <property type="component" value="Unassembled WGS sequence"/>
</dbReference>
<name>A0AAD3S986_NEPGR</name>
<protein>
    <submittedName>
        <fullName evidence="1">Uncharacterized protein</fullName>
    </submittedName>
</protein>
<comment type="caution">
    <text evidence="1">The sequence shown here is derived from an EMBL/GenBank/DDBJ whole genome shotgun (WGS) entry which is preliminary data.</text>
</comment>
<sequence>MPGHPPSPGISKDFLVIESAINNVVGDLAAIQVGGLHAAIYGNKHLSSVRLLMLSCMEEFGEMAVMGWMETERTLAQIQDFPVGCVASRRLMVTGTFLEMCVHGRIYSFVSGFDLWIILRLKCIYAGQWDQNQQPSLISNCCNAVLVQPTKCRTASRRLFKLLCYSDSQGTLEMVKIRKDLQGGNVDVVEAWWRGS</sequence>
<dbReference type="AlphaFoldDB" id="A0AAD3S986"/>
<proteinExistence type="predicted"/>
<gene>
    <name evidence="1" type="ORF">Nepgr_008541</name>
</gene>
<organism evidence="1 2">
    <name type="scientific">Nepenthes gracilis</name>
    <name type="common">Slender pitcher plant</name>
    <dbReference type="NCBI Taxonomy" id="150966"/>
    <lineage>
        <taxon>Eukaryota</taxon>
        <taxon>Viridiplantae</taxon>
        <taxon>Streptophyta</taxon>
        <taxon>Embryophyta</taxon>
        <taxon>Tracheophyta</taxon>
        <taxon>Spermatophyta</taxon>
        <taxon>Magnoliopsida</taxon>
        <taxon>eudicotyledons</taxon>
        <taxon>Gunneridae</taxon>
        <taxon>Pentapetalae</taxon>
        <taxon>Caryophyllales</taxon>
        <taxon>Nepenthaceae</taxon>
        <taxon>Nepenthes</taxon>
    </lineage>
</organism>
<reference evidence="1" key="1">
    <citation type="submission" date="2023-05" db="EMBL/GenBank/DDBJ databases">
        <title>Nepenthes gracilis genome sequencing.</title>
        <authorList>
            <person name="Fukushima K."/>
        </authorList>
    </citation>
    <scope>NUCLEOTIDE SEQUENCE</scope>
    <source>
        <strain evidence="1">SING2019-196</strain>
    </source>
</reference>
<dbReference type="EMBL" id="BSYO01000006">
    <property type="protein sequence ID" value="GMH06701.1"/>
    <property type="molecule type" value="Genomic_DNA"/>
</dbReference>
<evidence type="ECO:0000313" key="2">
    <source>
        <dbReference type="Proteomes" id="UP001279734"/>
    </source>
</evidence>
<keyword evidence="2" id="KW-1185">Reference proteome</keyword>